<dbReference type="PROSITE" id="PS00521">
    <property type="entry name" value="P5CR"/>
    <property type="match status" value="1"/>
</dbReference>
<dbReference type="InterPro" id="IPR053790">
    <property type="entry name" value="P5CR-like_CS"/>
</dbReference>
<evidence type="ECO:0000313" key="17">
    <source>
        <dbReference type="Proteomes" id="UP000257039"/>
    </source>
</evidence>
<evidence type="ECO:0000256" key="1">
    <source>
        <dbReference type="ARBA" id="ARBA00005205"/>
    </source>
</evidence>
<keyword evidence="3 10" id="KW-0963">Cytoplasm</keyword>
<proteinExistence type="inferred from homology"/>
<evidence type="ECO:0000256" key="12">
    <source>
        <dbReference type="PIRSR" id="PIRSR000193-1"/>
    </source>
</evidence>
<keyword evidence="6 10" id="KW-0521">NADP</keyword>
<dbReference type="UniPathway" id="UPA00098">
    <property type="reaction ID" value="UER00361"/>
</dbReference>
<dbReference type="PANTHER" id="PTHR11645:SF0">
    <property type="entry name" value="PYRROLINE-5-CARBOXYLATE REDUCTASE 3"/>
    <property type="match status" value="1"/>
</dbReference>
<evidence type="ECO:0000256" key="13">
    <source>
        <dbReference type="RuleBase" id="RU003903"/>
    </source>
</evidence>
<dbReference type="Proteomes" id="UP000257039">
    <property type="component" value="Unassembled WGS sequence"/>
</dbReference>
<gene>
    <name evidence="10" type="primary">proC</name>
    <name evidence="16" type="ORF">B9G39_22925</name>
</gene>
<feature type="binding site" evidence="12">
    <location>
        <begin position="70"/>
        <end position="73"/>
    </location>
    <ligand>
        <name>NADP(+)</name>
        <dbReference type="ChEBI" id="CHEBI:58349"/>
    </ligand>
</feature>
<dbReference type="PANTHER" id="PTHR11645">
    <property type="entry name" value="PYRROLINE-5-CARBOXYLATE REDUCTASE"/>
    <property type="match status" value="1"/>
</dbReference>
<keyword evidence="5 10" id="KW-0641">Proline biosynthesis</keyword>
<keyword evidence="7 10" id="KW-0560">Oxidoreductase</keyword>
<dbReference type="SUPFAM" id="SSF51735">
    <property type="entry name" value="NAD(P)-binding Rossmann-fold domains"/>
    <property type="match status" value="1"/>
</dbReference>
<comment type="subcellular location">
    <subcellularLocation>
        <location evidence="10">Cytoplasm</location>
    </subcellularLocation>
</comment>
<evidence type="ECO:0000256" key="10">
    <source>
        <dbReference type="HAMAP-Rule" id="MF_01925"/>
    </source>
</evidence>
<dbReference type="SUPFAM" id="SSF48179">
    <property type="entry name" value="6-phosphogluconate dehydrogenase C-terminal domain-like"/>
    <property type="match status" value="1"/>
</dbReference>
<dbReference type="FunFam" id="3.40.50.720:FF:000105">
    <property type="entry name" value="Pyrroline-5-carboxylate reductase"/>
    <property type="match status" value="1"/>
</dbReference>
<protein>
    <recommendedName>
        <fullName evidence="10 11">Pyrroline-5-carboxylate reductase</fullName>
        <shortName evidence="10">P5C reductase</shortName>
        <shortName evidence="10">P5CR</shortName>
        <ecNumber evidence="10 11">1.5.1.2</ecNumber>
    </recommendedName>
    <alternativeName>
        <fullName evidence="10">PCA reductase</fullName>
    </alternativeName>
</protein>
<dbReference type="InterPro" id="IPR000304">
    <property type="entry name" value="Pyrroline-COOH_reductase"/>
</dbReference>
<dbReference type="Pfam" id="PF14748">
    <property type="entry name" value="P5CR_dimer"/>
    <property type="match status" value="1"/>
</dbReference>
<keyword evidence="17" id="KW-1185">Reference proteome</keyword>
<evidence type="ECO:0000256" key="3">
    <source>
        <dbReference type="ARBA" id="ARBA00022490"/>
    </source>
</evidence>
<evidence type="ECO:0000256" key="8">
    <source>
        <dbReference type="ARBA" id="ARBA00050547"/>
    </source>
</evidence>
<dbReference type="AlphaFoldDB" id="A0A4P9VUQ4"/>
<dbReference type="HAMAP" id="MF_01925">
    <property type="entry name" value="P5C_reductase"/>
    <property type="match status" value="1"/>
</dbReference>
<dbReference type="Pfam" id="PF03807">
    <property type="entry name" value="F420_oxidored"/>
    <property type="match status" value="1"/>
</dbReference>
<dbReference type="InterPro" id="IPR028939">
    <property type="entry name" value="P5C_Rdtase_cat_N"/>
</dbReference>
<dbReference type="InterPro" id="IPR029036">
    <property type="entry name" value="P5CR_dimer"/>
</dbReference>
<dbReference type="RefSeq" id="WP_094788888.1">
    <property type="nucleotide sequence ID" value="NZ_NDXW01000001.1"/>
</dbReference>
<evidence type="ECO:0000256" key="6">
    <source>
        <dbReference type="ARBA" id="ARBA00022857"/>
    </source>
</evidence>
<comment type="caution">
    <text evidence="16">The sequence shown here is derived from an EMBL/GenBank/DDBJ whole genome shotgun (WGS) entry which is preliminary data.</text>
</comment>
<organism evidence="16 17">
    <name type="scientific">Zooshikella ganghwensis</name>
    <dbReference type="NCBI Taxonomy" id="202772"/>
    <lineage>
        <taxon>Bacteria</taxon>
        <taxon>Pseudomonadati</taxon>
        <taxon>Pseudomonadota</taxon>
        <taxon>Gammaproteobacteria</taxon>
        <taxon>Oceanospirillales</taxon>
        <taxon>Zooshikellaceae</taxon>
        <taxon>Zooshikella</taxon>
    </lineage>
</organism>
<dbReference type="InterPro" id="IPR036291">
    <property type="entry name" value="NAD(P)-bd_dom_sf"/>
</dbReference>
<evidence type="ECO:0000259" key="14">
    <source>
        <dbReference type="Pfam" id="PF03807"/>
    </source>
</evidence>
<evidence type="ECO:0000259" key="15">
    <source>
        <dbReference type="Pfam" id="PF14748"/>
    </source>
</evidence>
<sequence length="272" mass="28935">MHKPTLAFIGAGNMAKSIINGLLTNGYSPNLIWATDTRAEALISLESQLNINTSNNNHEAMKHADIVILAVKPQVMSDVLNELSTQPNLDNKLLLSIAAGITTAFIQQHFSIELAITRAMPNTPAMVGCGATGLFANDLVSNQQKAYCESIFNAVGTTCWVDEESTLDAITAISGSGPAYFFLFMEALIDAAIQRGLPPDMAKQLVMQTAAGAALMANTSDQAIATLRKNVTSPGGTTAQALNVFEENNLRLLVDQATAAAQQRAQELSNPE</sequence>
<dbReference type="Gene3D" id="3.40.50.720">
    <property type="entry name" value="NAD(P)-binding Rossmann-like Domain"/>
    <property type="match status" value="1"/>
</dbReference>
<comment type="catalytic activity">
    <reaction evidence="8 10">
        <text>L-proline + NAD(+) = (S)-1-pyrroline-5-carboxylate + NADH + 2 H(+)</text>
        <dbReference type="Rhea" id="RHEA:14105"/>
        <dbReference type="ChEBI" id="CHEBI:15378"/>
        <dbReference type="ChEBI" id="CHEBI:17388"/>
        <dbReference type="ChEBI" id="CHEBI:57540"/>
        <dbReference type="ChEBI" id="CHEBI:57945"/>
        <dbReference type="ChEBI" id="CHEBI:60039"/>
        <dbReference type="EC" id="1.5.1.2"/>
    </reaction>
</comment>
<reference evidence="16 17" key="1">
    <citation type="submission" date="2017-04" db="EMBL/GenBank/DDBJ databases">
        <title>Draft genome sequence of Zooshikella ganghwensis VG4 isolated from Red Sea sediments.</title>
        <authorList>
            <person name="Rehman Z."/>
            <person name="Alam I."/>
            <person name="Kamau A."/>
            <person name="Bajic V."/>
            <person name="Leiknes T."/>
        </authorList>
    </citation>
    <scope>NUCLEOTIDE SEQUENCE [LARGE SCALE GENOMIC DNA]</scope>
    <source>
        <strain evidence="16 17">VG4</strain>
    </source>
</reference>
<dbReference type="InterPro" id="IPR008927">
    <property type="entry name" value="6-PGluconate_DH-like_C_sf"/>
</dbReference>
<comment type="catalytic activity">
    <reaction evidence="9 10 13">
        <text>L-proline + NADP(+) = (S)-1-pyrroline-5-carboxylate + NADPH + 2 H(+)</text>
        <dbReference type="Rhea" id="RHEA:14109"/>
        <dbReference type="ChEBI" id="CHEBI:15378"/>
        <dbReference type="ChEBI" id="CHEBI:17388"/>
        <dbReference type="ChEBI" id="CHEBI:57783"/>
        <dbReference type="ChEBI" id="CHEBI:58349"/>
        <dbReference type="ChEBI" id="CHEBI:60039"/>
        <dbReference type="EC" id="1.5.1.2"/>
    </reaction>
</comment>
<evidence type="ECO:0000256" key="5">
    <source>
        <dbReference type="ARBA" id="ARBA00022650"/>
    </source>
</evidence>
<comment type="function">
    <text evidence="10">Catalyzes the reduction of 1-pyrroline-5-carboxylate (PCA) to L-proline.</text>
</comment>
<dbReference type="FunFam" id="1.10.3730.10:FF:000001">
    <property type="entry name" value="Pyrroline-5-carboxylate reductase"/>
    <property type="match status" value="1"/>
</dbReference>
<feature type="binding site" evidence="12">
    <location>
        <position position="57"/>
    </location>
    <ligand>
        <name>NADPH</name>
        <dbReference type="ChEBI" id="CHEBI:57783"/>
    </ligand>
</feature>
<dbReference type="GO" id="GO:0005737">
    <property type="term" value="C:cytoplasm"/>
    <property type="evidence" value="ECO:0007669"/>
    <property type="project" value="UniProtKB-SubCell"/>
</dbReference>
<dbReference type="GO" id="GO:0055129">
    <property type="term" value="P:L-proline biosynthetic process"/>
    <property type="evidence" value="ECO:0007669"/>
    <property type="project" value="UniProtKB-UniRule"/>
</dbReference>
<evidence type="ECO:0000256" key="4">
    <source>
        <dbReference type="ARBA" id="ARBA00022605"/>
    </source>
</evidence>
<dbReference type="GO" id="GO:0004735">
    <property type="term" value="F:pyrroline-5-carboxylate reductase activity"/>
    <property type="evidence" value="ECO:0007669"/>
    <property type="project" value="UniProtKB-UniRule"/>
</dbReference>
<evidence type="ECO:0000256" key="7">
    <source>
        <dbReference type="ARBA" id="ARBA00023002"/>
    </source>
</evidence>
<dbReference type="NCBIfam" id="TIGR00112">
    <property type="entry name" value="proC"/>
    <property type="match status" value="1"/>
</dbReference>
<feature type="binding site" evidence="12">
    <location>
        <begin position="9"/>
        <end position="14"/>
    </location>
    <ligand>
        <name>NADP(+)</name>
        <dbReference type="ChEBI" id="CHEBI:58349"/>
    </ligand>
</feature>
<feature type="domain" description="Pyrroline-5-carboxylate reductase catalytic N-terminal" evidence="14">
    <location>
        <begin position="6"/>
        <end position="100"/>
    </location>
</feature>
<evidence type="ECO:0000256" key="2">
    <source>
        <dbReference type="ARBA" id="ARBA00005525"/>
    </source>
</evidence>
<accession>A0A4P9VUQ4</accession>
<evidence type="ECO:0000313" key="16">
    <source>
        <dbReference type="EMBL" id="RDH46072.1"/>
    </source>
</evidence>
<comment type="similarity">
    <text evidence="2 10 13">Belongs to the pyrroline-5-carboxylate reductase family.</text>
</comment>
<comment type="pathway">
    <text evidence="1 10 13">Amino-acid biosynthesis; L-proline biosynthesis; L-proline from L-glutamate 5-semialdehyde: step 1/1.</text>
</comment>
<feature type="domain" description="Pyrroline-5-carboxylate reductase dimerisation" evidence="15">
    <location>
        <begin position="164"/>
        <end position="268"/>
    </location>
</feature>
<keyword evidence="4 10" id="KW-0028">Amino-acid biosynthesis</keyword>
<dbReference type="Gene3D" id="1.10.3730.10">
    <property type="entry name" value="ProC C-terminal domain-like"/>
    <property type="match status" value="1"/>
</dbReference>
<dbReference type="EC" id="1.5.1.2" evidence="10 11"/>
<evidence type="ECO:0000256" key="9">
    <source>
        <dbReference type="ARBA" id="ARBA00052690"/>
    </source>
</evidence>
<dbReference type="EMBL" id="NDXW01000001">
    <property type="protein sequence ID" value="RDH46072.1"/>
    <property type="molecule type" value="Genomic_DNA"/>
</dbReference>
<name>A0A4P9VUQ4_9GAMM</name>
<dbReference type="PIRSF" id="PIRSF000193">
    <property type="entry name" value="Pyrrol-5-carb_rd"/>
    <property type="match status" value="1"/>
</dbReference>
<evidence type="ECO:0000256" key="11">
    <source>
        <dbReference type="NCBIfam" id="TIGR00112"/>
    </source>
</evidence>